<evidence type="ECO:0000313" key="2">
    <source>
        <dbReference type="EMBL" id="KZN57493.1"/>
    </source>
</evidence>
<feature type="chain" id="PRO_5007887295" evidence="1">
    <location>
        <begin position="23"/>
        <end position="173"/>
    </location>
</feature>
<evidence type="ECO:0000256" key="1">
    <source>
        <dbReference type="SAM" id="SignalP"/>
    </source>
</evidence>
<evidence type="ECO:0000313" key="3">
    <source>
        <dbReference type="Proteomes" id="UP000076486"/>
    </source>
</evidence>
<dbReference type="RefSeq" id="WP_063370290.1">
    <property type="nucleotide sequence ID" value="NZ_AUYC01000095.1"/>
</dbReference>
<protein>
    <submittedName>
        <fullName evidence="2">Uncharacterized protein</fullName>
    </submittedName>
</protein>
<name>A0A167H0B2_9GAMM</name>
<gene>
    <name evidence="2" type="ORF">N473_06305</name>
</gene>
<reference evidence="2 3" key="1">
    <citation type="submission" date="2013-07" db="EMBL/GenBank/DDBJ databases">
        <title>Comparative Genomic and Metabolomic Analysis of Twelve Strains of Pseudoalteromonas luteoviolacea.</title>
        <authorList>
            <person name="Vynne N.G."/>
            <person name="Mansson M."/>
            <person name="Gram L."/>
        </authorList>
    </citation>
    <scope>NUCLEOTIDE SEQUENCE [LARGE SCALE GENOMIC DNA]</scope>
    <source>
        <strain evidence="2 3">CPMOR-1</strain>
    </source>
</reference>
<dbReference type="Proteomes" id="UP000076486">
    <property type="component" value="Unassembled WGS sequence"/>
</dbReference>
<dbReference type="PROSITE" id="PS51257">
    <property type="entry name" value="PROKAR_LIPOPROTEIN"/>
    <property type="match status" value="1"/>
</dbReference>
<sequence>MKLKQNLLLLGVLFSCAGSAAAASTVKTLNVGAEPLALNIADFTPVTTVWAGREVVTGYEALIDVTGAKSKLFFNAQGEVGARWFASNFGLVTKVSCSGVPVGMSKVYGKRVDNISSPAQPSISELREGVENCSQLKVELLKEGTVSRQFYTRIQDISFTVSINAVEPIQGVL</sequence>
<dbReference type="AlphaFoldDB" id="A0A167H0B2"/>
<comment type="caution">
    <text evidence="2">The sequence shown here is derived from an EMBL/GenBank/DDBJ whole genome shotgun (WGS) entry which is preliminary data.</text>
</comment>
<dbReference type="EMBL" id="AUYC01000095">
    <property type="protein sequence ID" value="KZN57493.1"/>
    <property type="molecule type" value="Genomic_DNA"/>
</dbReference>
<feature type="signal peptide" evidence="1">
    <location>
        <begin position="1"/>
        <end position="22"/>
    </location>
</feature>
<keyword evidence="1" id="KW-0732">Signal</keyword>
<dbReference type="PATRIC" id="fig|1365248.3.peg.5286"/>
<organism evidence="2 3">
    <name type="scientific">Pseudoalteromonas luteoviolacea CPMOR-1</name>
    <dbReference type="NCBI Taxonomy" id="1365248"/>
    <lineage>
        <taxon>Bacteria</taxon>
        <taxon>Pseudomonadati</taxon>
        <taxon>Pseudomonadota</taxon>
        <taxon>Gammaproteobacteria</taxon>
        <taxon>Alteromonadales</taxon>
        <taxon>Pseudoalteromonadaceae</taxon>
        <taxon>Pseudoalteromonas</taxon>
    </lineage>
</organism>
<accession>A0A167H0B2</accession>
<proteinExistence type="predicted"/>